<dbReference type="Proteomes" id="UP000465302">
    <property type="component" value="Unassembled WGS sequence"/>
</dbReference>
<reference evidence="3 4" key="1">
    <citation type="journal article" date="2019" name="Emerg. Microbes Infect.">
        <title>Comprehensive subspecies identification of 175 nontuberculous mycobacteria species based on 7547 genomic profiles.</title>
        <authorList>
            <person name="Matsumoto Y."/>
            <person name="Kinjo T."/>
            <person name="Motooka D."/>
            <person name="Nabeya D."/>
            <person name="Jung N."/>
            <person name="Uechi K."/>
            <person name="Horii T."/>
            <person name="Iida T."/>
            <person name="Fujita J."/>
            <person name="Nakamura S."/>
        </authorList>
    </citation>
    <scope>NUCLEOTIDE SEQUENCE [LARGE SCALE GENOMIC DNA]</scope>
    <source>
        <strain evidence="3 4">JCM 6377</strain>
    </source>
</reference>
<dbReference type="InterPro" id="IPR009057">
    <property type="entry name" value="Homeodomain-like_sf"/>
</dbReference>
<dbReference type="Pfam" id="PF00440">
    <property type="entry name" value="TetR_N"/>
    <property type="match status" value="1"/>
</dbReference>
<dbReference type="Gene3D" id="1.10.357.10">
    <property type="entry name" value="Tetracycline Repressor, domain 2"/>
    <property type="match status" value="1"/>
</dbReference>
<accession>A0A7I9VZ45</accession>
<dbReference type="AlphaFoldDB" id="A0A7I9VZ45"/>
<dbReference type="GO" id="GO:0003677">
    <property type="term" value="F:DNA binding"/>
    <property type="evidence" value="ECO:0007669"/>
    <property type="project" value="UniProtKB-KW"/>
</dbReference>
<comment type="caution">
    <text evidence="3">The sequence shown here is derived from an EMBL/GenBank/DDBJ whole genome shotgun (WGS) entry which is preliminary data.</text>
</comment>
<dbReference type="InterPro" id="IPR001647">
    <property type="entry name" value="HTH_TetR"/>
</dbReference>
<evidence type="ECO:0000259" key="2">
    <source>
        <dbReference type="Pfam" id="PF00440"/>
    </source>
</evidence>
<sequence length="193" mass="20639">MNLSQDEKIASVARPDWLVGGDRRAAAAERIYAAATELIARDGSLDIDALAAAVHCSRATIYRHAGGKAQIRDAVVARAAARIVEAVRAEVEGLGGADRIATAITVALDLIRSDPLGQLMVNSLPGAQGMSWLTESPTVAEFATDINGLTDDDSEAAQWIIRVVLSMLYWPVGNTATEREMVRRFVLPAFRGP</sequence>
<evidence type="ECO:0000313" key="4">
    <source>
        <dbReference type="Proteomes" id="UP000465302"/>
    </source>
</evidence>
<evidence type="ECO:0000313" key="3">
    <source>
        <dbReference type="EMBL" id="GFG50725.1"/>
    </source>
</evidence>
<dbReference type="EMBL" id="BLKS01000001">
    <property type="protein sequence ID" value="GFG50725.1"/>
    <property type="molecule type" value="Genomic_DNA"/>
</dbReference>
<protein>
    <submittedName>
        <fullName evidence="3">Transcriptional regulator</fullName>
    </submittedName>
</protein>
<feature type="domain" description="HTH tetR-type" evidence="2">
    <location>
        <begin position="31"/>
        <end position="75"/>
    </location>
</feature>
<name>A0A7I9VZ45_MYCAG</name>
<organism evidence="3 4">
    <name type="scientific">Mycolicibacterium agri</name>
    <name type="common">Mycobacterium agri</name>
    <dbReference type="NCBI Taxonomy" id="36811"/>
    <lineage>
        <taxon>Bacteria</taxon>
        <taxon>Bacillati</taxon>
        <taxon>Actinomycetota</taxon>
        <taxon>Actinomycetes</taxon>
        <taxon>Mycobacteriales</taxon>
        <taxon>Mycobacteriaceae</taxon>
        <taxon>Mycolicibacterium</taxon>
    </lineage>
</organism>
<proteinExistence type="predicted"/>
<evidence type="ECO:0000256" key="1">
    <source>
        <dbReference type="ARBA" id="ARBA00023125"/>
    </source>
</evidence>
<gene>
    <name evidence="3" type="ORF">MAGR_21660</name>
</gene>
<dbReference type="SUPFAM" id="SSF46689">
    <property type="entry name" value="Homeodomain-like"/>
    <property type="match status" value="1"/>
</dbReference>
<keyword evidence="1" id="KW-0238">DNA-binding</keyword>